<gene>
    <name evidence="3" type="primary">lptD_23</name>
    <name evidence="3" type="ORF">SDC9_54389</name>
</gene>
<dbReference type="Pfam" id="PF13100">
    <property type="entry name" value="OstA_2"/>
    <property type="match status" value="1"/>
</dbReference>
<evidence type="ECO:0000313" key="3">
    <source>
        <dbReference type="EMBL" id="MPM08077.1"/>
    </source>
</evidence>
<name>A0A644WWK4_9ZZZZ</name>
<dbReference type="GO" id="GO:0030288">
    <property type="term" value="C:outer membrane-bounded periplasmic space"/>
    <property type="evidence" value="ECO:0007669"/>
    <property type="project" value="TreeGrafter"/>
</dbReference>
<dbReference type="PANTHER" id="PTHR36504:SF1">
    <property type="entry name" value="LIPOPOLYSACCHARIDE EXPORT SYSTEM PROTEIN LPTA"/>
    <property type="match status" value="1"/>
</dbReference>
<feature type="domain" description="Organic solvent tolerance-like N-terminal" evidence="2">
    <location>
        <begin position="27"/>
        <end position="184"/>
    </location>
</feature>
<organism evidence="3">
    <name type="scientific">bioreactor metagenome</name>
    <dbReference type="NCBI Taxonomy" id="1076179"/>
    <lineage>
        <taxon>unclassified sequences</taxon>
        <taxon>metagenomes</taxon>
        <taxon>ecological metagenomes</taxon>
    </lineage>
</organism>
<evidence type="ECO:0000256" key="1">
    <source>
        <dbReference type="ARBA" id="ARBA00022729"/>
    </source>
</evidence>
<accession>A0A644WWK4</accession>
<keyword evidence="1" id="KW-0732">Signal</keyword>
<comment type="caution">
    <text evidence="3">The sequence shown here is derived from an EMBL/GenBank/DDBJ whole genome shotgun (WGS) entry which is preliminary data.</text>
</comment>
<dbReference type="InterPro" id="IPR005653">
    <property type="entry name" value="OstA-like_N"/>
</dbReference>
<sequence length="519" mass="59467">MRIKDFSGFLLLISILCFSLSALAQEKKKILLKSANTLEYNRPVNPDVQYLKGNVVFQHENSILYCDSALLYINDNSMDAYGHVHIKVSDTTQIYGDKLHYDGDEKKAVMEKNVELIDNNIVLHTQKLYYDIGKGVGYYLDGAEIQDPNNTLVSKHGYYYADRKEFFFRHDVVVTGNNFRMTSDSLMYNTITEQIQFFGNTHIISDSTNIYCTRGWYNTKTDRTQLIERAKLVRGSSVLTGDTLNYDRKLGIGNARRNVVFRDTLESILLYSHYGDFFEKDSSILATDSAVFVTWEGTDSLYLHGDTLFSRKDSTLGREIQVYYGVRFFRRDMQGVCDSLYYCEKDSLMRMYMHPCLWSDSTQLTADYIEFRIDKSEIKELFMNGNAFIVSLYENPDYQQIKGTKMRGFFKNNDLDHMLVTGNAEAVYFIEDDKGAKTGINKSSSATMDLFFEESEVSAINMMGSPQGTIYPNKDLPAEQRKLSGFEWRGAVRPNSKSDIFRKAVPVNVGPVNRGESNP</sequence>
<dbReference type="GO" id="GO:0017089">
    <property type="term" value="F:glycolipid transfer activity"/>
    <property type="evidence" value="ECO:0007669"/>
    <property type="project" value="TreeGrafter"/>
</dbReference>
<dbReference type="GO" id="GO:0015920">
    <property type="term" value="P:lipopolysaccharide transport"/>
    <property type="evidence" value="ECO:0007669"/>
    <property type="project" value="TreeGrafter"/>
</dbReference>
<evidence type="ECO:0000259" key="2">
    <source>
        <dbReference type="Pfam" id="PF13100"/>
    </source>
</evidence>
<proteinExistence type="predicted"/>
<dbReference type="AlphaFoldDB" id="A0A644WWK4"/>
<dbReference type="GO" id="GO:0009279">
    <property type="term" value="C:cell outer membrane"/>
    <property type="evidence" value="ECO:0007669"/>
    <property type="project" value="TreeGrafter"/>
</dbReference>
<dbReference type="Gene3D" id="2.60.450.10">
    <property type="entry name" value="Lipopolysaccharide (LPS) transport protein A like domain"/>
    <property type="match status" value="2"/>
</dbReference>
<dbReference type="PANTHER" id="PTHR36504">
    <property type="entry name" value="LIPOPOLYSACCHARIDE EXPORT SYSTEM PROTEIN LPTA"/>
    <property type="match status" value="1"/>
</dbReference>
<protein>
    <submittedName>
        <fullName evidence="3">LPS-assembly protein LptD</fullName>
    </submittedName>
</protein>
<reference evidence="3" key="1">
    <citation type="submission" date="2019-08" db="EMBL/GenBank/DDBJ databases">
        <authorList>
            <person name="Kucharzyk K."/>
            <person name="Murdoch R.W."/>
            <person name="Higgins S."/>
            <person name="Loffler F."/>
        </authorList>
    </citation>
    <scope>NUCLEOTIDE SEQUENCE</scope>
</reference>
<dbReference type="EMBL" id="VSSQ01001409">
    <property type="protein sequence ID" value="MPM08077.1"/>
    <property type="molecule type" value="Genomic_DNA"/>
</dbReference>
<dbReference type="InterPro" id="IPR052037">
    <property type="entry name" value="LPS_export_LptA"/>
</dbReference>